<keyword evidence="2" id="KW-1133">Transmembrane helix</keyword>
<dbReference type="RefSeq" id="WP_186950739.1">
    <property type="nucleotide sequence ID" value="NZ_JACOGF010000021.1"/>
</dbReference>
<keyword evidence="1" id="KW-0175">Coiled coil</keyword>
<keyword evidence="6" id="KW-1185">Reference proteome</keyword>
<comment type="caution">
    <text evidence="5">The sequence shown here is derived from an EMBL/GenBank/DDBJ whole genome shotgun (WGS) entry which is preliminary data.</text>
</comment>
<gene>
    <name evidence="5" type="ORF">H8L32_25780</name>
</gene>
<evidence type="ECO:0000256" key="1">
    <source>
        <dbReference type="SAM" id="Coils"/>
    </source>
</evidence>
<keyword evidence="2" id="KW-0812">Transmembrane</keyword>
<name>A0ABR6ZYE0_9BURK</name>
<organism evidence="5 6">
    <name type="scientific">Undibacterium hunanense</name>
    <dbReference type="NCBI Taxonomy" id="2762292"/>
    <lineage>
        <taxon>Bacteria</taxon>
        <taxon>Pseudomonadati</taxon>
        <taxon>Pseudomonadota</taxon>
        <taxon>Betaproteobacteria</taxon>
        <taxon>Burkholderiales</taxon>
        <taxon>Oxalobacteraceae</taxon>
        <taxon>Undibacterium</taxon>
    </lineage>
</organism>
<proteinExistence type="predicted"/>
<dbReference type="EMBL" id="JACOGF010000021">
    <property type="protein sequence ID" value="MBC3920901.1"/>
    <property type="molecule type" value="Genomic_DNA"/>
</dbReference>
<evidence type="ECO:0000259" key="4">
    <source>
        <dbReference type="Pfam" id="PF14257"/>
    </source>
</evidence>
<dbReference type="InterPro" id="IPR025645">
    <property type="entry name" value="DUF4349"/>
</dbReference>
<accession>A0ABR6ZYE0</accession>
<evidence type="ECO:0000256" key="2">
    <source>
        <dbReference type="SAM" id="Phobius"/>
    </source>
</evidence>
<reference evidence="5 6" key="1">
    <citation type="submission" date="2020-08" db="EMBL/GenBank/DDBJ databases">
        <title>Novel species isolated from subtropical streams in China.</title>
        <authorList>
            <person name="Lu H."/>
        </authorList>
    </citation>
    <scope>NUCLEOTIDE SEQUENCE [LARGE SCALE GENOMIC DNA]</scope>
    <source>
        <strain evidence="5 6">CY18W</strain>
    </source>
</reference>
<evidence type="ECO:0000256" key="3">
    <source>
        <dbReference type="SAM" id="SignalP"/>
    </source>
</evidence>
<keyword evidence="2" id="KW-0472">Membrane</keyword>
<protein>
    <submittedName>
        <fullName evidence="5">DUF4349 domain-containing protein</fullName>
    </submittedName>
</protein>
<feature type="signal peptide" evidence="3">
    <location>
        <begin position="1"/>
        <end position="16"/>
    </location>
</feature>
<feature type="coiled-coil region" evidence="1">
    <location>
        <begin position="132"/>
        <end position="187"/>
    </location>
</feature>
<dbReference type="Proteomes" id="UP000650424">
    <property type="component" value="Unassembled WGS sequence"/>
</dbReference>
<feature type="transmembrane region" description="Helical" evidence="2">
    <location>
        <begin position="231"/>
        <end position="252"/>
    </location>
</feature>
<dbReference type="Pfam" id="PF14257">
    <property type="entry name" value="DUF4349"/>
    <property type="match status" value="1"/>
</dbReference>
<keyword evidence="3" id="KW-0732">Signal</keyword>
<feature type="chain" id="PRO_5046973485" evidence="3">
    <location>
        <begin position="17"/>
        <end position="262"/>
    </location>
</feature>
<sequence>MRVTFLAILMCLSLLACGKKEGSAGGGNAAEAGRTGGSNKTLAYAHFLELEVDEQKIGPMHAAAQQFCLTLQAEQCVILEAKLDTGRYASARLKFRANPAGIQKLLANLNRQGDVIHQSVTAEDLAAPIQDNQKKLAMLNDYRSRLEALRSRANADIDALIKTNKELASVQEQIESLSGKREQLLQRVETELLSVTLTPDNTHSFSQPIKQALSGFAGNLAQGVAAAITGIAYLLPWSIVLFFCVWVVRWLWRRKKATVPKP</sequence>
<feature type="domain" description="DUF4349" evidence="4">
    <location>
        <begin position="42"/>
        <end position="250"/>
    </location>
</feature>
<evidence type="ECO:0000313" key="6">
    <source>
        <dbReference type="Proteomes" id="UP000650424"/>
    </source>
</evidence>
<dbReference type="PROSITE" id="PS51257">
    <property type="entry name" value="PROKAR_LIPOPROTEIN"/>
    <property type="match status" value="1"/>
</dbReference>
<evidence type="ECO:0000313" key="5">
    <source>
        <dbReference type="EMBL" id="MBC3920901.1"/>
    </source>
</evidence>